<organism evidence="1">
    <name type="scientific">bioreactor metagenome</name>
    <dbReference type="NCBI Taxonomy" id="1076179"/>
    <lineage>
        <taxon>unclassified sequences</taxon>
        <taxon>metagenomes</taxon>
        <taxon>ecological metagenomes</taxon>
    </lineage>
</organism>
<dbReference type="AlphaFoldDB" id="A0A645DUB0"/>
<protein>
    <submittedName>
        <fullName evidence="1">Uncharacterized protein</fullName>
    </submittedName>
</protein>
<gene>
    <name evidence="1" type="ORF">SDC9_140011</name>
</gene>
<comment type="caution">
    <text evidence="1">The sequence shown here is derived from an EMBL/GenBank/DDBJ whole genome shotgun (WGS) entry which is preliminary data.</text>
</comment>
<evidence type="ECO:0000313" key="1">
    <source>
        <dbReference type="EMBL" id="MPM92875.1"/>
    </source>
</evidence>
<sequence length="58" mass="7454">MPFCIYIILAFFFNIRRNNLYLRIFYTYIRFKRFITRTINYFPIFYYQIKHAFTSLIF</sequence>
<accession>A0A645DUB0</accession>
<reference evidence="1" key="1">
    <citation type="submission" date="2019-08" db="EMBL/GenBank/DDBJ databases">
        <authorList>
            <person name="Kucharzyk K."/>
            <person name="Murdoch R.W."/>
            <person name="Higgins S."/>
            <person name="Loffler F."/>
        </authorList>
    </citation>
    <scope>NUCLEOTIDE SEQUENCE</scope>
</reference>
<name>A0A645DUB0_9ZZZZ</name>
<proteinExistence type="predicted"/>
<dbReference type="EMBL" id="VSSQ01039760">
    <property type="protein sequence ID" value="MPM92875.1"/>
    <property type="molecule type" value="Genomic_DNA"/>
</dbReference>